<dbReference type="AlphaFoldDB" id="A0A8H3IC50"/>
<feature type="transmembrane region" description="Helical" evidence="7">
    <location>
        <begin position="262"/>
        <end position="282"/>
    </location>
</feature>
<evidence type="ECO:0000256" key="4">
    <source>
        <dbReference type="ARBA" id="ARBA00023136"/>
    </source>
</evidence>
<proteinExistence type="inferred from homology"/>
<feature type="region of interest" description="Disordered" evidence="6">
    <location>
        <begin position="310"/>
        <end position="337"/>
    </location>
</feature>
<keyword evidence="4 7" id="KW-0472">Membrane</keyword>
<accession>A0A8H3IC50</accession>
<name>A0A8H3IC50_9LECA</name>
<protein>
    <recommendedName>
        <fullName evidence="8">Rhodopsin domain-containing protein</fullName>
    </recommendedName>
</protein>
<reference evidence="9" key="1">
    <citation type="submission" date="2021-03" db="EMBL/GenBank/DDBJ databases">
        <authorList>
            <person name="Tagirdzhanova G."/>
        </authorList>
    </citation>
    <scope>NUCLEOTIDE SEQUENCE</scope>
</reference>
<feature type="transmembrane region" description="Helical" evidence="7">
    <location>
        <begin position="47"/>
        <end position="73"/>
    </location>
</feature>
<feature type="transmembrane region" description="Helical" evidence="7">
    <location>
        <begin position="142"/>
        <end position="164"/>
    </location>
</feature>
<feature type="domain" description="Rhodopsin" evidence="8">
    <location>
        <begin position="31"/>
        <end position="290"/>
    </location>
</feature>
<feature type="transmembrane region" description="Helical" evidence="7">
    <location>
        <begin position="105"/>
        <end position="130"/>
    </location>
</feature>
<keyword evidence="10" id="KW-1185">Reference proteome</keyword>
<feature type="transmembrane region" description="Helical" evidence="7">
    <location>
        <begin position="14"/>
        <end position="35"/>
    </location>
</feature>
<evidence type="ECO:0000256" key="5">
    <source>
        <dbReference type="ARBA" id="ARBA00038359"/>
    </source>
</evidence>
<dbReference type="Pfam" id="PF20684">
    <property type="entry name" value="Fung_rhodopsin"/>
    <property type="match status" value="1"/>
</dbReference>
<comment type="caution">
    <text evidence="9">The sequence shown here is derived from an EMBL/GenBank/DDBJ whole genome shotgun (WGS) entry which is preliminary data.</text>
</comment>
<keyword evidence="2 7" id="KW-0812">Transmembrane</keyword>
<sequence>MGDGQTVNGQARTILAVSAVLSALAILAVALRFYSKTYTNARIFKDDWLILGGLALTLGVTINNIVGVAVGGIGEQELWTNIYADDDIPLFPTPKELLPDGKVMFVMQIMHTCAMPVIKAAVLTFYWRIFVTAAKSSRSFKVAIWVIATYVLLWWISIFFAILFQCNPISDNWGTNPLQLPGCPSNIIVMYQTAAFTNLVSDIVILALPFTPMRKLQLPMGKKIAVLCIFMTGAIVVVAGIGRTVSYFKLRYLADFNFSFHYYWIVLWTSIEPTLGVIGACLPTLRPFFSGISPESVIRSIRSQISLHSIRSPKRSPKGSPNATSHSGPSSDSNERFVHSDGAVEGLSAVDNYITTVELEDRDKMEKTWDGKGNGIHISRDVHQRTEEMV</sequence>
<feature type="compositionally biased region" description="Polar residues" evidence="6">
    <location>
        <begin position="319"/>
        <end position="332"/>
    </location>
</feature>
<dbReference type="OrthoDB" id="10017208at2759"/>
<comment type="subcellular location">
    <subcellularLocation>
        <location evidence="1">Membrane</location>
        <topology evidence="1">Multi-pass membrane protein</topology>
    </subcellularLocation>
</comment>
<evidence type="ECO:0000256" key="7">
    <source>
        <dbReference type="SAM" id="Phobius"/>
    </source>
</evidence>
<dbReference type="InterPro" id="IPR052337">
    <property type="entry name" value="SAT4-like"/>
</dbReference>
<evidence type="ECO:0000259" key="8">
    <source>
        <dbReference type="Pfam" id="PF20684"/>
    </source>
</evidence>
<dbReference type="PANTHER" id="PTHR33048:SF134">
    <property type="entry name" value="INTEGRAL MEMBRANE PROTEIN"/>
    <property type="match status" value="1"/>
</dbReference>
<evidence type="ECO:0000313" key="9">
    <source>
        <dbReference type="EMBL" id="CAF9910685.1"/>
    </source>
</evidence>
<feature type="transmembrane region" description="Helical" evidence="7">
    <location>
        <begin position="224"/>
        <end position="242"/>
    </location>
</feature>
<evidence type="ECO:0000256" key="1">
    <source>
        <dbReference type="ARBA" id="ARBA00004141"/>
    </source>
</evidence>
<dbReference type="PANTHER" id="PTHR33048">
    <property type="entry name" value="PTH11-LIKE INTEGRAL MEMBRANE PROTEIN (AFU_ORTHOLOGUE AFUA_5G11245)"/>
    <property type="match status" value="1"/>
</dbReference>
<comment type="similarity">
    <text evidence="5">Belongs to the SAT4 family.</text>
</comment>
<dbReference type="GO" id="GO:0016020">
    <property type="term" value="C:membrane"/>
    <property type="evidence" value="ECO:0007669"/>
    <property type="project" value="UniProtKB-SubCell"/>
</dbReference>
<feature type="transmembrane region" description="Helical" evidence="7">
    <location>
        <begin position="188"/>
        <end position="212"/>
    </location>
</feature>
<evidence type="ECO:0000313" key="10">
    <source>
        <dbReference type="Proteomes" id="UP000664534"/>
    </source>
</evidence>
<keyword evidence="3 7" id="KW-1133">Transmembrane helix</keyword>
<dbReference type="EMBL" id="CAJPDT010000007">
    <property type="protein sequence ID" value="CAF9910685.1"/>
    <property type="molecule type" value="Genomic_DNA"/>
</dbReference>
<gene>
    <name evidence="9" type="ORF">IMSHALPRED_009285</name>
</gene>
<dbReference type="InterPro" id="IPR049326">
    <property type="entry name" value="Rhodopsin_dom_fungi"/>
</dbReference>
<organism evidence="9 10">
    <name type="scientific">Imshaugia aleurites</name>
    <dbReference type="NCBI Taxonomy" id="172621"/>
    <lineage>
        <taxon>Eukaryota</taxon>
        <taxon>Fungi</taxon>
        <taxon>Dikarya</taxon>
        <taxon>Ascomycota</taxon>
        <taxon>Pezizomycotina</taxon>
        <taxon>Lecanoromycetes</taxon>
        <taxon>OSLEUM clade</taxon>
        <taxon>Lecanoromycetidae</taxon>
        <taxon>Lecanorales</taxon>
        <taxon>Lecanorineae</taxon>
        <taxon>Parmeliaceae</taxon>
        <taxon>Imshaugia</taxon>
    </lineage>
</organism>
<evidence type="ECO:0000256" key="3">
    <source>
        <dbReference type="ARBA" id="ARBA00022989"/>
    </source>
</evidence>
<evidence type="ECO:0000256" key="6">
    <source>
        <dbReference type="SAM" id="MobiDB-lite"/>
    </source>
</evidence>
<evidence type="ECO:0000256" key="2">
    <source>
        <dbReference type="ARBA" id="ARBA00022692"/>
    </source>
</evidence>
<dbReference type="Proteomes" id="UP000664534">
    <property type="component" value="Unassembled WGS sequence"/>
</dbReference>